<evidence type="ECO:0000313" key="2">
    <source>
        <dbReference type="Proteomes" id="UP001178507"/>
    </source>
</evidence>
<gene>
    <name evidence="1" type="ORF">EVOR1521_LOCUS27135</name>
</gene>
<accession>A0AA36JG45</accession>
<sequence length="142" mass="14771">MPRAGAWASEALSQRALVGSSALQAMQNEQPHVAGLQVEGLHGCEMPRLVALLQKILKALVARAADSLPPPFQVAAGNVAEEAESFRDAFRGFLENYFIDEEPPRAHPQAPRALGGSCALPPASGPALPRCSGKTPAGGAPL</sequence>
<keyword evidence="2" id="KW-1185">Reference proteome</keyword>
<name>A0AA36JG45_9DINO</name>
<comment type="caution">
    <text evidence="1">The sequence shown here is derived from an EMBL/GenBank/DDBJ whole genome shotgun (WGS) entry which is preliminary data.</text>
</comment>
<proteinExistence type="predicted"/>
<organism evidence="1 2">
    <name type="scientific">Effrenium voratum</name>
    <dbReference type="NCBI Taxonomy" id="2562239"/>
    <lineage>
        <taxon>Eukaryota</taxon>
        <taxon>Sar</taxon>
        <taxon>Alveolata</taxon>
        <taxon>Dinophyceae</taxon>
        <taxon>Suessiales</taxon>
        <taxon>Symbiodiniaceae</taxon>
        <taxon>Effrenium</taxon>
    </lineage>
</organism>
<dbReference type="Proteomes" id="UP001178507">
    <property type="component" value="Unassembled WGS sequence"/>
</dbReference>
<reference evidence="1" key="1">
    <citation type="submission" date="2023-08" db="EMBL/GenBank/DDBJ databases">
        <authorList>
            <person name="Chen Y."/>
            <person name="Shah S."/>
            <person name="Dougan E. K."/>
            <person name="Thang M."/>
            <person name="Chan C."/>
        </authorList>
    </citation>
    <scope>NUCLEOTIDE SEQUENCE</scope>
</reference>
<dbReference type="AlphaFoldDB" id="A0AA36JG45"/>
<dbReference type="EMBL" id="CAUJNA010003554">
    <property type="protein sequence ID" value="CAJ1404745.1"/>
    <property type="molecule type" value="Genomic_DNA"/>
</dbReference>
<evidence type="ECO:0000313" key="1">
    <source>
        <dbReference type="EMBL" id="CAJ1404745.1"/>
    </source>
</evidence>
<protein>
    <submittedName>
        <fullName evidence="1">Uncharacterized protein</fullName>
    </submittedName>
</protein>